<dbReference type="InterPro" id="IPR027065">
    <property type="entry name" value="Lon_Prtase"/>
</dbReference>
<dbReference type="OrthoDB" id="9758568at2"/>
<organism evidence="4 5">
    <name type="scientific">Nitrosomonas marina</name>
    <dbReference type="NCBI Taxonomy" id="917"/>
    <lineage>
        <taxon>Bacteria</taxon>
        <taxon>Pseudomonadati</taxon>
        <taxon>Pseudomonadota</taxon>
        <taxon>Betaproteobacteria</taxon>
        <taxon>Nitrosomonadales</taxon>
        <taxon>Nitrosomonadaceae</taxon>
        <taxon>Nitrosomonas</taxon>
    </lineage>
</organism>
<sequence>MKKPLDKSQLYTACDSNRFDFDTTDQLENLPEIIGQNRAMQALHVGVNIQHDGYNLFVLGPPGLGKHAVVREYLESLSKSRETPPDWVYVNNFEKPSEPIAISLTSENALIFRDDMHQLVEDLCSAIPGAFETDEYRLRLQEIDDELKKTIESAFGQLNEEAEASHMRLLRTPHGFAFAPLRNNEVIKPKEFEELPEQEKRQIEKTIHALEEKLTGILRMQPQWQREARNKVKELNREIVMFASGHLIDELKRKYQDHAVIQNYLEAVQQDVIQNLQNFRRDEDAQDHMNMPLMKMPAFRRYEVNIIVDHTQHDGGVPVVFTDLPNYANLIGAVEHTVHMGALQTDFTLIKAGALHQANGGYLVIDALKLLTQPYAWEGLKRALISREIKIQSLGQIYSLANTVSLEPEPIPLTIKVVLIGDRMLYYLLHAYDTEFKQLFRIAADFEERVERTFENQRVYARMIAGMLHRNNLRPFERSAVARIIEHGARLAGDAEKLSINVTAISEVLCEADFYAAESNQSVVSREHVQRAIDAKFYRGDRIREQLQEAINRGILLIDTDGAKVGQINGLAVVQLGDVSFAVPSRITATARLGSGKVVDIERETKLGGAIHSKGVFILSSFLAERYAKDDPLSLSASLVFEQSYGRIEGDSASMAELCSLLSALSSLPILQSMAITGSVNQRGESQAIGGVNEKIEGFFDICRFRGLSGSQGVLIPASNRMHLMLRADVIEACEAGQFAVYAYNTVDEAMEILTGETAEHVNSQVETRLSQLERIRQNLAKHDKDTSGNNGKGTD</sequence>
<dbReference type="GO" id="GO:0030163">
    <property type="term" value="P:protein catabolic process"/>
    <property type="evidence" value="ECO:0007669"/>
    <property type="project" value="InterPro"/>
</dbReference>
<evidence type="ECO:0000313" key="4">
    <source>
        <dbReference type="EMBL" id="SEN56048.1"/>
    </source>
</evidence>
<dbReference type="GO" id="GO:0005524">
    <property type="term" value="F:ATP binding"/>
    <property type="evidence" value="ECO:0007669"/>
    <property type="project" value="InterPro"/>
</dbReference>
<dbReference type="SUPFAM" id="SSF52540">
    <property type="entry name" value="P-loop containing nucleoside triphosphate hydrolases"/>
    <property type="match status" value="2"/>
</dbReference>
<feature type="active site" evidence="2">
    <location>
        <position position="652"/>
    </location>
</feature>
<dbReference type="InterPro" id="IPR027417">
    <property type="entry name" value="P-loop_NTPase"/>
</dbReference>
<dbReference type="EC" id="3.4.21.53" evidence="2"/>
<dbReference type="Pfam" id="PF13654">
    <property type="entry name" value="AAA_32"/>
    <property type="match status" value="1"/>
</dbReference>
<dbReference type="STRING" id="917.SAMN05216326_101157"/>
<dbReference type="SUPFAM" id="SSF54211">
    <property type="entry name" value="Ribosomal protein S5 domain 2-like"/>
    <property type="match status" value="1"/>
</dbReference>
<feature type="active site" evidence="2">
    <location>
        <position position="695"/>
    </location>
</feature>
<gene>
    <name evidence="4" type="ORF">SAMN05216325_1246</name>
</gene>
<dbReference type="GO" id="GO:0004252">
    <property type="term" value="F:serine-type endopeptidase activity"/>
    <property type="evidence" value="ECO:0007669"/>
    <property type="project" value="UniProtKB-UniRule"/>
</dbReference>
<reference evidence="4 5" key="1">
    <citation type="submission" date="2016-10" db="EMBL/GenBank/DDBJ databases">
        <authorList>
            <person name="de Groot N.N."/>
        </authorList>
    </citation>
    <scope>NUCLEOTIDE SEQUENCE [LARGE SCALE GENOMIC DNA]</scope>
    <source>
        <strain evidence="4 5">Nm22</strain>
    </source>
</reference>
<name>A0A1H8HKH8_9PROT</name>
<dbReference type="InterPro" id="IPR046843">
    <property type="entry name" value="LonB_AAA-LID"/>
</dbReference>
<dbReference type="Pfam" id="PF20437">
    <property type="entry name" value="LonC_helical"/>
    <property type="match status" value="1"/>
</dbReference>
<evidence type="ECO:0000256" key="2">
    <source>
        <dbReference type="PROSITE-ProRule" id="PRU01122"/>
    </source>
</evidence>
<dbReference type="Proteomes" id="UP000199459">
    <property type="component" value="Unassembled WGS sequence"/>
</dbReference>
<dbReference type="EMBL" id="FOCP01000024">
    <property type="protein sequence ID" value="SEN56048.1"/>
    <property type="molecule type" value="Genomic_DNA"/>
</dbReference>
<dbReference type="PROSITE" id="PS51786">
    <property type="entry name" value="LON_PROTEOLYTIC"/>
    <property type="match status" value="1"/>
</dbReference>
<keyword evidence="2" id="KW-0720">Serine protease</keyword>
<comment type="similarity">
    <text evidence="2">Belongs to the peptidase S16 family.</text>
</comment>
<keyword evidence="1 2" id="KW-0645">Protease</keyword>
<keyword evidence="2" id="KW-0378">Hydrolase</keyword>
<dbReference type="AlphaFoldDB" id="A0A1H8HKH8"/>
<dbReference type="Gene3D" id="3.40.50.300">
    <property type="entry name" value="P-loop containing nucleotide triphosphate hydrolases"/>
    <property type="match status" value="2"/>
</dbReference>
<dbReference type="InterPro" id="IPR041699">
    <property type="entry name" value="AAA_32"/>
</dbReference>
<dbReference type="Gene3D" id="1.10.8.60">
    <property type="match status" value="1"/>
</dbReference>
<dbReference type="RefSeq" id="WP_090634034.1">
    <property type="nucleotide sequence ID" value="NZ_FOCP01000024.1"/>
</dbReference>
<dbReference type="Pfam" id="PF05362">
    <property type="entry name" value="Lon_C"/>
    <property type="match status" value="1"/>
</dbReference>
<dbReference type="Gene3D" id="3.30.230.10">
    <property type="match status" value="1"/>
</dbReference>
<dbReference type="GO" id="GO:0004176">
    <property type="term" value="F:ATP-dependent peptidase activity"/>
    <property type="evidence" value="ECO:0007669"/>
    <property type="project" value="UniProtKB-UniRule"/>
</dbReference>
<evidence type="ECO:0000259" key="3">
    <source>
        <dbReference type="PROSITE" id="PS51786"/>
    </source>
</evidence>
<dbReference type="GO" id="GO:0006508">
    <property type="term" value="P:proteolysis"/>
    <property type="evidence" value="ECO:0007669"/>
    <property type="project" value="UniProtKB-KW"/>
</dbReference>
<evidence type="ECO:0000256" key="1">
    <source>
        <dbReference type="ARBA" id="ARBA00022670"/>
    </source>
</evidence>
<comment type="catalytic activity">
    <reaction evidence="2">
        <text>Hydrolysis of proteins in presence of ATP.</text>
        <dbReference type="EC" id="3.4.21.53"/>
    </reaction>
</comment>
<dbReference type="InterPro" id="IPR008269">
    <property type="entry name" value="Lon_proteolytic"/>
</dbReference>
<dbReference type="Pfam" id="PF20436">
    <property type="entry name" value="LonB_AAA-LID"/>
    <property type="match status" value="1"/>
</dbReference>
<accession>A0A1H8HKH8</accession>
<protein>
    <recommendedName>
        <fullName evidence="2">endopeptidase La</fullName>
        <ecNumber evidence="2">3.4.21.53</ecNumber>
    </recommendedName>
</protein>
<dbReference type="InterPro" id="IPR014721">
    <property type="entry name" value="Ribsml_uS5_D2-typ_fold_subgr"/>
</dbReference>
<dbReference type="InterPro" id="IPR020568">
    <property type="entry name" value="Ribosomal_Su5_D2-typ_SF"/>
</dbReference>
<dbReference type="InterPro" id="IPR046844">
    <property type="entry name" value="Lon-like_helical"/>
</dbReference>
<dbReference type="PRINTS" id="PR00830">
    <property type="entry name" value="ENDOLAPTASE"/>
</dbReference>
<proteinExistence type="inferred from homology"/>
<dbReference type="PANTHER" id="PTHR10046">
    <property type="entry name" value="ATP DEPENDENT LON PROTEASE FAMILY MEMBER"/>
    <property type="match status" value="1"/>
</dbReference>
<feature type="domain" description="Lon proteolytic" evidence="3">
    <location>
        <begin position="562"/>
        <end position="757"/>
    </location>
</feature>
<evidence type="ECO:0000313" key="5">
    <source>
        <dbReference type="Proteomes" id="UP000199459"/>
    </source>
</evidence>